<evidence type="ECO:0000256" key="2">
    <source>
        <dbReference type="SAM" id="Phobius"/>
    </source>
</evidence>
<dbReference type="AlphaFoldDB" id="A0A9X0A7R5"/>
<keyword evidence="5" id="KW-1185">Reference proteome</keyword>
<keyword evidence="2" id="KW-0472">Membrane</keyword>
<name>A0A9X0A7R5_9CNID</name>
<dbReference type="SUPFAM" id="SSF50911">
    <property type="entry name" value="Mannose 6-phosphate receptor domain"/>
    <property type="match status" value="1"/>
</dbReference>
<organism evidence="4 5">
    <name type="scientific">Desmophyllum pertusum</name>
    <dbReference type="NCBI Taxonomy" id="174260"/>
    <lineage>
        <taxon>Eukaryota</taxon>
        <taxon>Metazoa</taxon>
        <taxon>Cnidaria</taxon>
        <taxon>Anthozoa</taxon>
        <taxon>Hexacorallia</taxon>
        <taxon>Scleractinia</taxon>
        <taxon>Caryophylliina</taxon>
        <taxon>Caryophylliidae</taxon>
        <taxon>Desmophyllum</taxon>
    </lineage>
</organism>
<dbReference type="EMBL" id="MU825396">
    <property type="protein sequence ID" value="KAJ7394907.1"/>
    <property type="molecule type" value="Genomic_DNA"/>
</dbReference>
<evidence type="ECO:0000256" key="3">
    <source>
        <dbReference type="SAM" id="SignalP"/>
    </source>
</evidence>
<dbReference type="InterPro" id="IPR009011">
    <property type="entry name" value="Man6P_isomerase_rcpt-bd_dom_sf"/>
</dbReference>
<keyword evidence="2" id="KW-1133">Transmembrane helix</keyword>
<dbReference type="Gene3D" id="2.70.130.10">
    <property type="entry name" value="Mannose-6-phosphate receptor binding domain"/>
    <property type="match status" value="1"/>
</dbReference>
<feature type="region of interest" description="Disordered" evidence="1">
    <location>
        <begin position="265"/>
        <end position="306"/>
    </location>
</feature>
<comment type="caution">
    <text evidence="4">The sequence shown here is derived from an EMBL/GenBank/DDBJ whole genome shotgun (WGS) entry which is preliminary data.</text>
</comment>
<feature type="chain" id="PRO_5040934406" evidence="3">
    <location>
        <begin position="23"/>
        <end position="306"/>
    </location>
</feature>
<feature type="transmembrane region" description="Helical" evidence="2">
    <location>
        <begin position="230"/>
        <end position="254"/>
    </location>
</feature>
<evidence type="ECO:0000313" key="5">
    <source>
        <dbReference type="Proteomes" id="UP001163046"/>
    </source>
</evidence>
<protein>
    <submittedName>
        <fullName evidence="4">Uncharacterized protein</fullName>
    </submittedName>
</protein>
<evidence type="ECO:0000256" key="1">
    <source>
        <dbReference type="SAM" id="MobiDB-lite"/>
    </source>
</evidence>
<reference evidence="4" key="1">
    <citation type="submission" date="2023-01" db="EMBL/GenBank/DDBJ databases">
        <title>Genome assembly of the deep-sea coral Lophelia pertusa.</title>
        <authorList>
            <person name="Herrera S."/>
            <person name="Cordes E."/>
        </authorList>
    </citation>
    <scope>NUCLEOTIDE SEQUENCE</scope>
    <source>
        <strain evidence="4">USNM1676648</strain>
        <tissue evidence="4">Polyp</tissue>
    </source>
</reference>
<feature type="signal peptide" evidence="3">
    <location>
        <begin position="1"/>
        <end position="22"/>
    </location>
</feature>
<keyword evidence="3" id="KW-0732">Signal</keyword>
<evidence type="ECO:0000313" key="4">
    <source>
        <dbReference type="EMBL" id="KAJ7394907.1"/>
    </source>
</evidence>
<gene>
    <name evidence="4" type="ORF">OS493_000744</name>
</gene>
<keyword evidence="2" id="KW-0812">Transmembrane</keyword>
<accession>A0A9X0A7R5</accession>
<proteinExistence type="predicted"/>
<dbReference type="Proteomes" id="UP001163046">
    <property type="component" value="Unassembled WGS sequence"/>
</dbReference>
<sequence length="306" mass="34427">MSMYLGWLRCFMWVVFIRTSFQYEGPDGNYSVIANSSAKLNNSGIPDFSVRPYPNNCACHDHLGKIYNLQPLQSTDGNASFTVHGKKYPGYRYSYSPCSSFELGPLDGGCRWDVAVCRWVPKGSPDTYKTIGNQGKARCQLDKKTKIPILMYKSSDFPYRKAKIQLKCDERKKDKDEAIFEILDDTGQDWIFQLTHLCACGDGCRIYPDEPTTTEYIATTSPDPFDPKSIGIPIAVSAGTVVILLVPFLVWLVVKNRNNDEQRRNLLDNDAGDQQRINNPIRGRSQPMPIGSSRNKADVNVTSARV</sequence>
<dbReference type="OrthoDB" id="5990337at2759"/>